<organism evidence="1 2">
    <name type="scientific">Virgibacillus subterraneus</name>
    <dbReference type="NCBI Taxonomy" id="621109"/>
    <lineage>
        <taxon>Bacteria</taxon>
        <taxon>Bacillati</taxon>
        <taxon>Bacillota</taxon>
        <taxon>Bacilli</taxon>
        <taxon>Bacillales</taxon>
        <taxon>Bacillaceae</taxon>
        <taxon>Virgibacillus</taxon>
    </lineage>
</organism>
<dbReference type="Proteomes" id="UP000198733">
    <property type="component" value="Unassembled WGS sequence"/>
</dbReference>
<sequence length="185" mass="22175">MGLRQGEYIDKYPDLFTLDRVYEQDFEEYANVELTLIVNETNENAINYLLMENQVIEYEHFTRDNYHFYRFFYSIKRGFTNNNKERRYDWFGALGPDSNDNSINIPRYNYIIGSTPVGKIFGDSNYLLKDNFYKLDNACYLSLNNGREIYSLKEFRQNDSGASPKYYEDLQGIFCSKWEDNKHEF</sequence>
<gene>
    <name evidence="1" type="ORF">SAMN05216232_3452</name>
</gene>
<name>A0A1H9JA69_9BACI</name>
<evidence type="ECO:0000313" key="2">
    <source>
        <dbReference type="Proteomes" id="UP000198733"/>
    </source>
</evidence>
<dbReference type="EMBL" id="FOEH01000006">
    <property type="protein sequence ID" value="SEQ83495.1"/>
    <property type="molecule type" value="Genomic_DNA"/>
</dbReference>
<reference evidence="1 2" key="1">
    <citation type="submission" date="2016-10" db="EMBL/GenBank/DDBJ databases">
        <authorList>
            <person name="Varghese N."/>
            <person name="Submissions S."/>
        </authorList>
    </citation>
    <scope>NUCLEOTIDE SEQUENCE [LARGE SCALE GENOMIC DNA]</scope>
    <source>
        <strain evidence="1 2">CGMCC 1.7734</strain>
    </source>
</reference>
<dbReference type="RefSeq" id="WP_092505794.1">
    <property type="nucleotide sequence ID" value="NZ_FOEH01000006.1"/>
</dbReference>
<evidence type="ECO:0000313" key="1">
    <source>
        <dbReference type="EMBL" id="SEQ83495.1"/>
    </source>
</evidence>
<comment type="caution">
    <text evidence="1">The sequence shown here is derived from an EMBL/GenBank/DDBJ whole genome shotgun (WGS) entry which is preliminary data.</text>
</comment>
<proteinExistence type="predicted"/>
<protein>
    <submittedName>
        <fullName evidence="1">Uncharacterized protein</fullName>
    </submittedName>
</protein>
<keyword evidence="2" id="KW-1185">Reference proteome</keyword>
<accession>A0A1H9JA69</accession>